<feature type="coiled-coil region" evidence="1">
    <location>
        <begin position="477"/>
        <end position="683"/>
    </location>
</feature>
<gene>
    <name evidence="3" type="ORF">Clacol_009555</name>
</gene>
<feature type="region of interest" description="Disordered" evidence="2">
    <location>
        <begin position="1"/>
        <end position="61"/>
    </location>
</feature>
<feature type="region of interest" description="Disordered" evidence="2">
    <location>
        <begin position="757"/>
        <end position="786"/>
    </location>
</feature>
<keyword evidence="4" id="KW-1185">Reference proteome</keyword>
<reference evidence="3" key="1">
    <citation type="submission" date="2021-10" db="EMBL/GenBank/DDBJ databases">
        <title>De novo Genome Assembly of Clathrus columnatus (Basidiomycota, Fungi) Using Illumina and Nanopore Sequence Data.</title>
        <authorList>
            <person name="Ogiso-Tanaka E."/>
            <person name="Itagaki H."/>
            <person name="Hosoya T."/>
            <person name="Hosaka K."/>
        </authorList>
    </citation>
    <scope>NUCLEOTIDE SEQUENCE</scope>
    <source>
        <strain evidence="3">MO-923</strain>
    </source>
</reference>
<organism evidence="3 4">
    <name type="scientific">Clathrus columnatus</name>
    <dbReference type="NCBI Taxonomy" id="1419009"/>
    <lineage>
        <taxon>Eukaryota</taxon>
        <taxon>Fungi</taxon>
        <taxon>Dikarya</taxon>
        <taxon>Basidiomycota</taxon>
        <taxon>Agaricomycotina</taxon>
        <taxon>Agaricomycetes</taxon>
        <taxon>Phallomycetidae</taxon>
        <taxon>Phallales</taxon>
        <taxon>Clathraceae</taxon>
        <taxon>Clathrus</taxon>
    </lineage>
</organism>
<feature type="compositionally biased region" description="Polar residues" evidence="2">
    <location>
        <begin position="28"/>
        <end position="37"/>
    </location>
</feature>
<evidence type="ECO:0000256" key="1">
    <source>
        <dbReference type="SAM" id="Coils"/>
    </source>
</evidence>
<name>A0AAV5ARB7_9AGAM</name>
<evidence type="ECO:0000313" key="3">
    <source>
        <dbReference type="EMBL" id="GJJ15279.1"/>
    </source>
</evidence>
<dbReference type="SUPFAM" id="SSF90257">
    <property type="entry name" value="Myosin rod fragments"/>
    <property type="match status" value="1"/>
</dbReference>
<proteinExistence type="predicted"/>
<keyword evidence="1" id="KW-0175">Coiled coil</keyword>
<dbReference type="Proteomes" id="UP001050691">
    <property type="component" value="Unassembled WGS sequence"/>
</dbReference>
<feature type="region of interest" description="Disordered" evidence="2">
    <location>
        <begin position="847"/>
        <end position="874"/>
    </location>
</feature>
<feature type="compositionally biased region" description="Low complexity" evidence="2">
    <location>
        <begin position="763"/>
        <end position="775"/>
    </location>
</feature>
<feature type="region of interest" description="Disordered" evidence="2">
    <location>
        <begin position="104"/>
        <end position="141"/>
    </location>
</feature>
<evidence type="ECO:0000313" key="4">
    <source>
        <dbReference type="Proteomes" id="UP001050691"/>
    </source>
</evidence>
<feature type="compositionally biased region" description="Pro residues" evidence="2">
    <location>
        <begin position="45"/>
        <end position="54"/>
    </location>
</feature>
<dbReference type="EMBL" id="BPWL01000011">
    <property type="protein sequence ID" value="GJJ15279.1"/>
    <property type="molecule type" value="Genomic_DNA"/>
</dbReference>
<dbReference type="SUPFAM" id="SSF57997">
    <property type="entry name" value="Tropomyosin"/>
    <property type="match status" value="1"/>
</dbReference>
<dbReference type="Gene3D" id="1.10.287.1490">
    <property type="match status" value="1"/>
</dbReference>
<feature type="coiled-coil region" evidence="1">
    <location>
        <begin position="265"/>
        <end position="441"/>
    </location>
</feature>
<dbReference type="PANTHER" id="PTHR23159">
    <property type="entry name" value="CENTROSOMAL PROTEIN 2"/>
    <property type="match status" value="1"/>
</dbReference>
<feature type="coiled-coil region" evidence="1">
    <location>
        <begin position="156"/>
        <end position="194"/>
    </location>
</feature>
<accession>A0AAV5ARB7</accession>
<feature type="compositionally biased region" description="Low complexity" evidence="2">
    <location>
        <begin position="857"/>
        <end position="871"/>
    </location>
</feature>
<dbReference type="PANTHER" id="PTHR23159:SF31">
    <property type="entry name" value="CENTROSOME-ASSOCIATED PROTEIN CEP250 ISOFORM X1"/>
    <property type="match status" value="1"/>
</dbReference>
<dbReference type="AlphaFoldDB" id="A0AAV5ARB7"/>
<feature type="compositionally biased region" description="Low complexity" evidence="2">
    <location>
        <begin position="115"/>
        <end position="127"/>
    </location>
</feature>
<sequence length="906" mass="101863">MSDEVDRAAKAARAKALLKKRQQQQQKVSGNITDGGNTSRTSSPAPAPSTPPPQSAISPQGAVELRDASTLFSQSSLHKDVDFEEYSVLAAPSPLRPIMSPVALGRAISSPPPRHQQNSPHPSSPSRQDQRRVSTPLTGPQANVLNDVELHTQAIRRKYEAEIEQLKADLNATRSAAIEEATKLRSEVSNASEKAKIASQASETKINELESFLSQIKNELEKSHGLLTTQQQTITLLVNEKTALMDQVAELGPLRSRLSETEEYLQGERSKVDGLQDQLLKLEMEKNGATAEIKELKERIQASEGNERSMHEQLRALEVDLENNRRSLTEIQLKLADRENELRIMKEDDMVETLQQELSVSRERVEELGESLSRLQENLATVTQNRDDLYTQLITLTNEKDEHYQSKNKLEVDLAVLKGDLERLHQKHQSISEERSSLQTQLDTVRNSLAASQQQVSALSTDLVSKTRHYDESESSLSATLRKLADTEASLRSLRSENSNLLTQLEEIRHKLVDLMNKTAEDERRMASGDRKIHDLEKEVEVLETDLHNLRLQTDARAQEQEQTVIRLQAEKEELEHEIGESKKAQGELERSMKKLDDELAKKKDEKQLVERIRAQLTQERDILRAEIDSLKIDLDHARYASEELQKSEADSNEVLEGIRAEVESLREQLFEKEQEVLNLRTSTVSKSRPGHGSSQSLSDELLTTFRDQHTLDLSNTHSKIRELESDLFDAKANEHTLQMRITTLEDELSQLQRQFRVDGRRSTSTRPHTPSSLSQSFTNSHGIRPRAVYEENLSTDIRRKRKISLGMLKTRIESERAAARSMSGIGLGMATGSPLSRVSSIVELDETAESEAGADPPSSRPGSRSGSVSSKPNAMVKSIPRLHLRGWDESHIFWCHACKGDLVVL</sequence>
<protein>
    <submittedName>
        <fullName evidence="3">Uncharacterized protein</fullName>
    </submittedName>
</protein>
<feature type="compositionally biased region" description="Basic residues" evidence="2">
    <location>
        <begin position="10"/>
        <end position="22"/>
    </location>
</feature>
<comment type="caution">
    <text evidence="3">The sequence shown here is derived from an EMBL/GenBank/DDBJ whole genome shotgun (WGS) entry which is preliminary data.</text>
</comment>
<evidence type="ECO:0000256" key="2">
    <source>
        <dbReference type="SAM" id="MobiDB-lite"/>
    </source>
</evidence>